<keyword evidence="1" id="KW-0472">Membrane</keyword>
<feature type="transmembrane region" description="Helical" evidence="1">
    <location>
        <begin position="105"/>
        <end position="129"/>
    </location>
</feature>
<sequence>MNFDRVIDRAWKTVCPLWFAGYCVLKGAENAKNIGLANSSVVLLKAGAMQVPFMLTIGIVAKKIFDSLGWEPSKARAFTIGMIACLSSATVTAIAATHFGWTGSFASGMMLSAINGQFALAAFGLAMSVQNTFYGTDNMPPQERLGF</sequence>
<dbReference type="Proteomes" id="UP000069902">
    <property type="component" value="Chromosome cPNK"/>
</dbReference>
<feature type="transmembrane region" description="Helical" evidence="1">
    <location>
        <begin position="42"/>
        <end position="65"/>
    </location>
</feature>
<dbReference type="RefSeq" id="WP_032125282.1">
    <property type="nucleotide sequence ID" value="NZ_LN879502.1"/>
</dbReference>
<evidence type="ECO:0000256" key="1">
    <source>
        <dbReference type="SAM" id="Phobius"/>
    </source>
</evidence>
<dbReference type="InParanoid" id="A0A0U5EQP3"/>
<name>A0A0U5EQP3_9BACT</name>
<proteinExistence type="predicted"/>
<reference evidence="3" key="1">
    <citation type="submission" date="2015-09" db="EMBL/GenBank/DDBJ databases">
        <authorList>
            <person name="Bertelli C."/>
        </authorList>
    </citation>
    <scope>NUCLEOTIDE SEQUENCE [LARGE SCALE GENOMIC DNA]</scope>
    <source>
        <strain evidence="3">KNic</strain>
    </source>
</reference>
<feature type="transmembrane region" description="Helical" evidence="1">
    <location>
        <begin position="77"/>
        <end position="99"/>
    </location>
</feature>
<gene>
    <name evidence="2" type="ORF">PNK_0759</name>
</gene>
<evidence type="ECO:0000313" key="3">
    <source>
        <dbReference type="Proteomes" id="UP000069902"/>
    </source>
</evidence>
<dbReference type="KEGG" id="pnl:PNK_0759"/>
<keyword evidence="3" id="KW-1185">Reference proteome</keyword>
<keyword evidence="1" id="KW-1133">Transmembrane helix</keyword>
<dbReference type="EMBL" id="LN879502">
    <property type="protein sequence ID" value="CUI16385.1"/>
    <property type="molecule type" value="Genomic_DNA"/>
</dbReference>
<accession>A0A0U5EQP3</accession>
<evidence type="ECO:0000313" key="2">
    <source>
        <dbReference type="EMBL" id="CUI16385.1"/>
    </source>
</evidence>
<dbReference type="PATRIC" id="fig|389348.3.peg.830"/>
<keyword evidence="1" id="KW-0812">Transmembrane</keyword>
<organism evidence="2 3">
    <name type="scientific">Candidatus Protochlamydia naegleriophila</name>
    <dbReference type="NCBI Taxonomy" id="389348"/>
    <lineage>
        <taxon>Bacteria</taxon>
        <taxon>Pseudomonadati</taxon>
        <taxon>Chlamydiota</taxon>
        <taxon>Chlamydiia</taxon>
        <taxon>Parachlamydiales</taxon>
        <taxon>Parachlamydiaceae</taxon>
        <taxon>Candidatus Protochlamydia</taxon>
    </lineage>
</organism>
<protein>
    <submittedName>
        <fullName evidence="2">Uncharacterized protein</fullName>
    </submittedName>
</protein>
<dbReference type="AlphaFoldDB" id="A0A0U5EQP3"/>